<protein>
    <submittedName>
        <fullName evidence="1">Uncharacterized protein</fullName>
    </submittedName>
</protein>
<comment type="caution">
    <text evidence="1">The sequence shown here is derived from an EMBL/GenBank/DDBJ whole genome shotgun (WGS) entry which is preliminary data.</text>
</comment>
<keyword evidence="2" id="KW-1185">Reference proteome</keyword>
<reference evidence="1 2" key="1">
    <citation type="submission" date="2020-09" db="EMBL/GenBank/DDBJ databases">
        <title>De no assembly of potato wild relative species, Solanum commersonii.</title>
        <authorList>
            <person name="Cho K."/>
        </authorList>
    </citation>
    <scope>NUCLEOTIDE SEQUENCE [LARGE SCALE GENOMIC DNA]</scope>
    <source>
        <strain evidence="1">LZ3.2</strain>
        <tissue evidence="1">Leaf</tissue>
    </source>
</reference>
<dbReference type="EMBL" id="JACXVP010000010">
    <property type="protein sequence ID" value="KAG5583193.1"/>
    <property type="molecule type" value="Genomic_DNA"/>
</dbReference>
<evidence type="ECO:0000313" key="2">
    <source>
        <dbReference type="Proteomes" id="UP000824120"/>
    </source>
</evidence>
<gene>
    <name evidence="1" type="ORF">H5410_053820</name>
</gene>
<organism evidence="1 2">
    <name type="scientific">Solanum commersonii</name>
    <name type="common">Commerson's wild potato</name>
    <name type="synonym">Commerson's nightshade</name>
    <dbReference type="NCBI Taxonomy" id="4109"/>
    <lineage>
        <taxon>Eukaryota</taxon>
        <taxon>Viridiplantae</taxon>
        <taxon>Streptophyta</taxon>
        <taxon>Embryophyta</taxon>
        <taxon>Tracheophyta</taxon>
        <taxon>Spermatophyta</taxon>
        <taxon>Magnoliopsida</taxon>
        <taxon>eudicotyledons</taxon>
        <taxon>Gunneridae</taxon>
        <taxon>Pentapetalae</taxon>
        <taxon>asterids</taxon>
        <taxon>lamiids</taxon>
        <taxon>Solanales</taxon>
        <taxon>Solanaceae</taxon>
        <taxon>Solanoideae</taxon>
        <taxon>Solaneae</taxon>
        <taxon>Solanum</taxon>
    </lineage>
</organism>
<dbReference type="OrthoDB" id="1737966at2759"/>
<dbReference type="Proteomes" id="UP000824120">
    <property type="component" value="Chromosome 10"/>
</dbReference>
<dbReference type="AlphaFoldDB" id="A0A9J5X4I1"/>
<name>A0A9J5X4I1_SOLCO</name>
<sequence length="224" mass="24320">MVRQLTNKPGLSCRSNFNTNHSGYWFKGTQPRRTSLHGYGALPVDASPALARIVSKSPSGWTSRVTVPRSSIVLRAAMVVDPANSYYKRASVMIPSQGRGKAAYTLPFPNFTCGTTRVKSTLNQRSSPTLPLTLLDKPSLASKCIQPNYSTLLSVELNLEVNDFDFTYIPLVNNTSKGYRLAPTLSKPVFSSSSVMCPLLSASIILNISFSPAISSPDRLSAIT</sequence>
<accession>A0A9J5X4I1</accession>
<proteinExistence type="predicted"/>
<evidence type="ECO:0000313" key="1">
    <source>
        <dbReference type="EMBL" id="KAG5583193.1"/>
    </source>
</evidence>